<organism evidence="2 3">
    <name type="scientific">Roseateles depolymerans</name>
    <dbReference type="NCBI Taxonomy" id="76731"/>
    <lineage>
        <taxon>Bacteria</taxon>
        <taxon>Pseudomonadati</taxon>
        <taxon>Pseudomonadota</taxon>
        <taxon>Betaproteobacteria</taxon>
        <taxon>Burkholderiales</taxon>
        <taxon>Sphaerotilaceae</taxon>
        <taxon>Roseateles</taxon>
    </lineage>
</organism>
<keyword evidence="1" id="KW-0812">Transmembrane</keyword>
<keyword evidence="1" id="KW-1133">Transmembrane helix</keyword>
<proteinExistence type="predicted"/>
<protein>
    <submittedName>
        <fullName evidence="2">Uncharacterized protein</fullName>
    </submittedName>
</protein>
<dbReference type="Proteomes" id="UP000249633">
    <property type="component" value="Unassembled WGS sequence"/>
</dbReference>
<evidence type="ECO:0000313" key="3">
    <source>
        <dbReference type="Proteomes" id="UP000249633"/>
    </source>
</evidence>
<sequence>MNLALPAVVIFALLLPGFIFRSRLKRVERTSLDYSPFGTVVAEAVFFAACLHALWLIAAALLLGLRLDLAILLSLLAPSPAPTEAIRSIAAHPAWLEVYFATLLAAAYGLPTLLRRGVTRWRLDRWGHWMSPAARFHEAPWYYLLTGADFPADELPDYIRVTAVVDVGKGAVLYRGTLEEWFVNPDDGQLDRIVLSAASRRPFERDKPLEESTEEPLRFYPIDGDYFVLRYAHMLSLNVQYVRITEQADEGLPAAMPQPVG</sequence>
<evidence type="ECO:0000313" key="2">
    <source>
        <dbReference type="EMBL" id="PZP36783.1"/>
    </source>
</evidence>
<dbReference type="AlphaFoldDB" id="A0A2W5E252"/>
<reference evidence="2 3" key="1">
    <citation type="submission" date="2017-08" db="EMBL/GenBank/DDBJ databases">
        <title>Infants hospitalized years apart are colonized by the same room-sourced microbial strains.</title>
        <authorList>
            <person name="Brooks B."/>
            <person name="Olm M.R."/>
            <person name="Firek B.A."/>
            <person name="Baker R."/>
            <person name="Thomas B.C."/>
            <person name="Morowitz M.J."/>
            <person name="Banfield J.F."/>
        </authorList>
    </citation>
    <scope>NUCLEOTIDE SEQUENCE [LARGE SCALE GENOMIC DNA]</scope>
    <source>
        <strain evidence="2">S2_012_000_R2_81</strain>
    </source>
</reference>
<dbReference type="EMBL" id="QFOD01000001">
    <property type="protein sequence ID" value="PZP36783.1"/>
    <property type="molecule type" value="Genomic_DNA"/>
</dbReference>
<keyword evidence="1" id="KW-0472">Membrane</keyword>
<evidence type="ECO:0000256" key="1">
    <source>
        <dbReference type="SAM" id="Phobius"/>
    </source>
</evidence>
<comment type="caution">
    <text evidence="2">The sequence shown here is derived from an EMBL/GenBank/DDBJ whole genome shotgun (WGS) entry which is preliminary data.</text>
</comment>
<feature type="transmembrane region" description="Helical" evidence="1">
    <location>
        <begin position="45"/>
        <end position="65"/>
    </location>
</feature>
<gene>
    <name evidence="2" type="ORF">DI603_02190</name>
</gene>
<name>A0A2W5E252_9BURK</name>
<accession>A0A2W5E252</accession>